<feature type="domain" description="HAMP" evidence="20">
    <location>
        <begin position="380"/>
        <end position="432"/>
    </location>
</feature>
<feature type="domain" description="HPt" evidence="21">
    <location>
        <begin position="1008"/>
        <end position="1098"/>
    </location>
</feature>
<evidence type="ECO:0000256" key="15">
    <source>
        <dbReference type="PROSITE-ProRule" id="PRU00110"/>
    </source>
</evidence>
<keyword evidence="7 17" id="KW-0812">Transmembrane</keyword>
<dbReference type="SMART" id="SM00387">
    <property type="entry name" value="HATPase_c"/>
    <property type="match status" value="1"/>
</dbReference>
<dbReference type="PROSITE" id="PS50110">
    <property type="entry name" value="RESPONSE_REGULATORY"/>
    <property type="match status" value="1"/>
</dbReference>
<evidence type="ECO:0000256" key="12">
    <source>
        <dbReference type="ARBA" id="ARBA00023012"/>
    </source>
</evidence>
<dbReference type="GO" id="GO:0005886">
    <property type="term" value="C:plasma membrane"/>
    <property type="evidence" value="ECO:0007669"/>
    <property type="project" value="UniProtKB-SubCell"/>
</dbReference>
<dbReference type="InterPro" id="IPR013656">
    <property type="entry name" value="PAS_4"/>
</dbReference>
<dbReference type="Pfam" id="PF01627">
    <property type="entry name" value="Hpt"/>
    <property type="match status" value="1"/>
</dbReference>
<evidence type="ECO:0000256" key="6">
    <source>
        <dbReference type="ARBA" id="ARBA00022679"/>
    </source>
</evidence>
<dbReference type="PRINTS" id="PR00344">
    <property type="entry name" value="BCTRLSENSOR"/>
</dbReference>
<dbReference type="InterPro" id="IPR035965">
    <property type="entry name" value="PAS-like_dom_sf"/>
</dbReference>
<dbReference type="Pfam" id="PF00512">
    <property type="entry name" value="HisKA"/>
    <property type="match status" value="1"/>
</dbReference>
<evidence type="ECO:0000256" key="4">
    <source>
        <dbReference type="ARBA" id="ARBA00022475"/>
    </source>
</evidence>
<dbReference type="FunFam" id="1.10.287.130:FF:000002">
    <property type="entry name" value="Two-component osmosensing histidine kinase"/>
    <property type="match status" value="1"/>
</dbReference>
<dbReference type="PANTHER" id="PTHR45339:SF5">
    <property type="entry name" value="HISTIDINE KINASE"/>
    <property type="match status" value="1"/>
</dbReference>
<evidence type="ECO:0000259" key="18">
    <source>
        <dbReference type="PROSITE" id="PS50109"/>
    </source>
</evidence>
<dbReference type="AlphaFoldDB" id="A0A1H9BY22"/>
<evidence type="ECO:0000256" key="3">
    <source>
        <dbReference type="ARBA" id="ARBA00012438"/>
    </source>
</evidence>
<evidence type="ECO:0000256" key="2">
    <source>
        <dbReference type="ARBA" id="ARBA00004651"/>
    </source>
</evidence>
<dbReference type="SUPFAM" id="SSF55785">
    <property type="entry name" value="PYP-like sensor domain (PAS domain)"/>
    <property type="match status" value="1"/>
</dbReference>
<feature type="modified residue" description="4-aspartylphosphate" evidence="16">
    <location>
        <position position="900"/>
    </location>
</feature>
<evidence type="ECO:0000256" key="11">
    <source>
        <dbReference type="ARBA" id="ARBA00022989"/>
    </source>
</evidence>
<dbReference type="CDD" id="cd00082">
    <property type="entry name" value="HisKA"/>
    <property type="match status" value="1"/>
</dbReference>
<dbReference type="SUPFAM" id="SSF47226">
    <property type="entry name" value="Histidine-containing phosphotransfer domain, HPT domain"/>
    <property type="match status" value="1"/>
</dbReference>
<dbReference type="Gene3D" id="1.10.287.130">
    <property type="match status" value="1"/>
</dbReference>
<evidence type="ECO:0000256" key="7">
    <source>
        <dbReference type="ARBA" id="ARBA00022692"/>
    </source>
</evidence>
<evidence type="ECO:0000256" key="17">
    <source>
        <dbReference type="SAM" id="Phobius"/>
    </source>
</evidence>
<dbReference type="SUPFAM" id="SSF55874">
    <property type="entry name" value="ATPase domain of HSP90 chaperone/DNA topoisomerase II/histidine kinase"/>
    <property type="match status" value="1"/>
</dbReference>
<feature type="domain" description="Response regulatory" evidence="19">
    <location>
        <begin position="851"/>
        <end position="970"/>
    </location>
</feature>
<dbReference type="CDD" id="cd16922">
    <property type="entry name" value="HATPase_EvgS-ArcB-TorS-like"/>
    <property type="match status" value="1"/>
</dbReference>
<dbReference type="InterPro" id="IPR001789">
    <property type="entry name" value="Sig_transdc_resp-reg_receiver"/>
</dbReference>
<dbReference type="NCBIfam" id="TIGR00229">
    <property type="entry name" value="sensory_box"/>
    <property type="match status" value="1"/>
</dbReference>
<evidence type="ECO:0000313" key="23">
    <source>
        <dbReference type="Proteomes" id="UP000199496"/>
    </source>
</evidence>
<dbReference type="SUPFAM" id="SSF52172">
    <property type="entry name" value="CheY-like"/>
    <property type="match status" value="1"/>
</dbReference>
<proteinExistence type="predicted"/>
<dbReference type="SMART" id="SM00091">
    <property type="entry name" value="PAS"/>
    <property type="match status" value="1"/>
</dbReference>
<dbReference type="PANTHER" id="PTHR45339">
    <property type="entry name" value="HYBRID SIGNAL TRANSDUCTION HISTIDINE KINASE J"/>
    <property type="match status" value="1"/>
</dbReference>
<dbReference type="InterPro" id="IPR011006">
    <property type="entry name" value="CheY-like_superfamily"/>
</dbReference>
<dbReference type="SUPFAM" id="SSF103190">
    <property type="entry name" value="Sensory domain-like"/>
    <property type="match status" value="1"/>
</dbReference>
<dbReference type="SMART" id="SM00448">
    <property type="entry name" value="REC"/>
    <property type="match status" value="1"/>
</dbReference>
<keyword evidence="12" id="KW-0902">Two-component regulatory system</keyword>
<dbReference type="Gene3D" id="3.40.50.2300">
    <property type="match status" value="1"/>
</dbReference>
<evidence type="ECO:0000256" key="14">
    <source>
        <dbReference type="ARBA" id="ARBA00068150"/>
    </source>
</evidence>
<dbReference type="PROSITE" id="PS50894">
    <property type="entry name" value="HPT"/>
    <property type="match status" value="1"/>
</dbReference>
<dbReference type="InterPro" id="IPR008207">
    <property type="entry name" value="Sig_transdc_His_kin_Hpt_dom"/>
</dbReference>
<keyword evidence="10" id="KW-0067">ATP-binding</keyword>
<dbReference type="PROSITE" id="PS50109">
    <property type="entry name" value="HIS_KIN"/>
    <property type="match status" value="1"/>
</dbReference>
<dbReference type="Proteomes" id="UP000199496">
    <property type="component" value="Unassembled WGS sequence"/>
</dbReference>
<keyword evidence="23" id="KW-1185">Reference proteome</keyword>
<dbReference type="Gene3D" id="3.30.565.10">
    <property type="entry name" value="Histidine kinase-like ATPase, C-terminal domain"/>
    <property type="match status" value="1"/>
</dbReference>
<evidence type="ECO:0000256" key="13">
    <source>
        <dbReference type="ARBA" id="ARBA00064003"/>
    </source>
</evidence>
<evidence type="ECO:0000256" key="5">
    <source>
        <dbReference type="ARBA" id="ARBA00022553"/>
    </source>
</evidence>
<gene>
    <name evidence="22" type="ORF">SAMN05421693_11162</name>
</gene>
<dbReference type="Gene3D" id="3.30.450.20">
    <property type="entry name" value="PAS domain"/>
    <property type="match status" value="2"/>
</dbReference>
<dbReference type="InterPro" id="IPR036641">
    <property type="entry name" value="HPT_dom_sf"/>
</dbReference>
<keyword evidence="9" id="KW-0418">Kinase</keyword>
<keyword evidence="6" id="KW-0808">Transferase</keyword>
<dbReference type="SUPFAM" id="SSF47384">
    <property type="entry name" value="Homodimeric domain of signal transducing histidine kinase"/>
    <property type="match status" value="1"/>
</dbReference>
<dbReference type="CDD" id="cd18774">
    <property type="entry name" value="PDC2_HK_sensor"/>
    <property type="match status" value="1"/>
</dbReference>
<feature type="transmembrane region" description="Helical" evidence="17">
    <location>
        <begin position="361"/>
        <end position="384"/>
    </location>
</feature>
<dbReference type="InterPro" id="IPR036890">
    <property type="entry name" value="HATPase_C_sf"/>
</dbReference>
<name>A0A1H9BY22_9GAMM</name>
<dbReference type="Gene3D" id="6.10.340.10">
    <property type="match status" value="1"/>
</dbReference>
<dbReference type="InterPro" id="IPR003661">
    <property type="entry name" value="HisK_dim/P_dom"/>
</dbReference>
<evidence type="ECO:0000256" key="1">
    <source>
        <dbReference type="ARBA" id="ARBA00000085"/>
    </source>
</evidence>
<protein>
    <recommendedName>
        <fullName evidence="14">Sensory/regulatory protein RpfC</fullName>
        <ecNumber evidence="3">2.7.13.3</ecNumber>
    </recommendedName>
</protein>
<dbReference type="GO" id="GO:0000155">
    <property type="term" value="F:phosphorelay sensor kinase activity"/>
    <property type="evidence" value="ECO:0007669"/>
    <property type="project" value="InterPro"/>
</dbReference>
<dbReference type="InterPro" id="IPR003660">
    <property type="entry name" value="HAMP_dom"/>
</dbReference>
<keyword evidence="17" id="KW-0472">Membrane</keyword>
<sequence>MAIGLRSGIRRIGQGLRTPVLSLRLLIALPLVVLTVMASVLVAWLAIHDGRRAVDDIARQLRTDVLLRVEDRLTGYLSIPPAVNENNARALAAGVLQLDDTTRMQRYFHGVMSAHPSLAYSFFGTVDGEFYGARRMKNGDIQAVRAGVVTGGDSHNFATNALGDALALKQVYPGFDPRTRPWYQAGVAADGPTWTPIYRHFVIHDLALTASQPLRDEDGTLLGVFGVDYMLTQVHDFLSHITLSPDALIFVIQKDGHLVASSRAPAGGFFQEQDDGRFLPLPVSDSGLPSLVAAARLLQDKPGGLQGVSDEVLQTFYWNGERQLLQAKPFAPAPGLDWILGVVVTERDFLGTIQEQTRDTLIMIMAVLLVALLLGGMIAARIAAPLERLGRDVNRLAGGNWEPTSGQTSIREFNLLNQTFAAMAQQLRHQFQRLDAQARVISGQNTQLEQRVAQRTAELNEAASRLRAFFENIPGYIVIIDANYRIVSASQGLLELFDLDLSTVVDRPCYEMAWDESAPCSQCALDECFRTRRPVVRYSTPQEEARFGGRPLQIFSGPIFDDAGEVIGGMVYYTDISDLRAMERQLITAREAAEAANQAKSEFLARMSHEIRTPMNAILGLTELVLLNTTADQPRQFLHIIEHSAQHLLTIINDILDLSKIEAGRMDLVAADFDLHQTLTEVMATLQVPAADKGLALQLDLAPDLPRYLWGDEHRLTQVLINLIGNALKFTRQGHVRLEARYLGQIDTRLRLAFAVIDTGEGIPVAQQDAIFQAFTQVEGQPNRQRGGTGLGLTITRQLVEKMGGQISLDSQPGVGSTFRFTVTMPPGQAVAPLSASPSPVPSSSSAQGWHILLVEDTPANVVVAEQLLNRLGHRVTVAEHAQAAFVCLASSCPDLVLMDVEMPGMNGFEATRRIRDGEAGDACRTLPVIGLTAHALNEYRAQGLEAGMDDYIFKPVSLKGLSQVIDRVMHARMPVDPPVAPDRNLSDTQAAAPVVDLAPVLERMGDDGELLIDTLLIILPELPPRLAELHQYLETGDRVSACRTAHSLKGHLLTIGAVPAATVLATVETEIPHRSPASILARIAPLDAQFTAIYRALPEALQCTLGTMPHHQQTLEQGLPQVADLLQGLQSAPPPQGTAS</sequence>
<dbReference type="EMBL" id="FOFO01000011">
    <property type="protein sequence ID" value="SEP93840.1"/>
    <property type="molecule type" value="Genomic_DNA"/>
</dbReference>
<dbReference type="FunFam" id="3.30.565.10:FF:000010">
    <property type="entry name" value="Sensor histidine kinase RcsC"/>
    <property type="match status" value="1"/>
</dbReference>
<dbReference type="STRING" id="867345.SAMN05421693_11162"/>
<evidence type="ECO:0000256" key="9">
    <source>
        <dbReference type="ARBA" id="ARBA00022777"/>
    </source>
</evidence>
<keyword evidence="4" id="KW-1003">Cell membrane</keyword>
<dbReference type="EC" id="2.7.13.3" evidence="3"/>
<dbReference type="InterPro" id="IPR000014">
    <property type="entry name" value="PAS"/>
</dbReference>
<organism evidence="22 23">
    <name type="scientific">Ectothiorhodospira magna</name>
    <dbReference type="NCBI Taxonomy" id="867345"/>
    <lineage>
        <taxon>Bacteria</taxon>
        <taxon>Pseudomonadati</taxon>
        <taxon>Pseudomonadota</taxon>
        <taxon>Gammaproteobacteria</taxon>
        <taxon>Chromatiales</taxon>
        <taxon>Ectothiorhodospiraceae</taxon>
        <taxon>Ectothiorhodospira</taxon>
    </lineage>
</organism>
<evidence type="ECO:0000313" key="22">
    <source>
        <dbReference type="EMBL" id="SEP93840.1"/>
    </source>
</evidence>
<evidence type="ECO:0000256" key="16">
    <source>
        <dbReference type="PROSITE-ProRule" id="PRU00169"/>
    </source>
</evidence>
<evidence type="ECO:0000259" key="19">
    <source>
        <dbReference type="PROSITE" id="PS50110"/>
    </source>
</evidence>
<dbReference type="GO" id="GO:0005524">
    <property type="term" value="F:ATP binding"/>
    <property type="evidence" value="ECO:0007669"/>
    <property type="project" value="UniProtKB-KW"/>
</dbReference>
<dbReference type="Pfam" id="PF08448">
    <property type="entry name" value="PAS_4"/>
    <property type="match status" value="1"/>
</dbReference>
<dbReference type="InterPro" id="IPR003594">
    <property type="entry name" value="HATPase_dom"/>
</dbReference>
<evidence type="ECO:0000259" key="21">
    <source>
        <dbReference type="PROSITE" id="PS50894"/>
    </source>
</evidence>
<keyword evidence="8" id="KW-0547">Nucleotide-binding</keyword>
<dbReference type="CDD" id="cd12913">
    <property type="entry name" value="PDC1_MCP_like"/>
    <property type="match status" value="1"/>
</dbReference>
<feature type="transmembrane region" description="Helical" evidence="17">
    <location>
        <begin position="21"/>
        <end position="47"/>
    </location>
</feature>
<dbReference type="SMART" id="SM00304">
    <property type="entry name" value="HAMP"/>
    <property type="match status" value="1"/>
</dbReference>
<dbReference type="InterPro" id="IPR029151">
    <property type="entry name" value="Sensor-like_sf"/>
</dbReference>
<evidence type="ECO:0000259" key="20">
    <source>
        <dbReference type="PROSITE" id="PS50885"/>
    </source>
</evidence>
<comment type="subcellular location">
    <subcellularLocation>
        <location evidence="2">Cell membrane</location>
        <topology evidence="2">Multi-pass membrane protein</topology>
    </subcellularLocation>
</comment>
<keyword evidence="5 16" id="KW-0597">Phosphoprotein</keyword>
<evidence type="ECO:0000256" key="8">
    <source>
        <dbReference type="ARBA" id="ARBA00022741"/>
    </source>
</evidence>
<dbReference type="Gene3D" id="1.20.120.160">
    <property type="entry name" value="HPT domain"/>
    <property type="match status" value="1"/>
</dbReference>
<feature type="domain" description="Histidine kinase" evidence="18">
    <location>
        <begin position="606"/>
        <end position="827"/>
    </location>
</feature>
<accession>A0A1H9BY22</accession>
<dbReference type="PROSITE" id="PS50885">
    <property type="entry name" value="HAMP"/>
    <property type="match status" value="1"/>
</dbReference>
<dbReference type="InterPro" id="IPR005467">
    <property type="entry name" value="His_kinase_dom"/>
</dbReference>
<dbReference type="Pfam" id="PF02518">
    <property type="entry name" value="HATPase_c"/>
    <property type="match status" value="1"/>
</dbReference>
<comment type="subunit">
    <text evidence="13">At low DSF concentrations, interacts with RpfF.</text>
</comment>
<dbReference type="SMART" id="SM00388">
    <property type="entry name" value="HisKA"/>
    <property type="match status" value="1"/>
</dbReference>
<keyword evidence="11 17" id="KW-1133">Transmembrane helix</keyword>
<comment type="catalytic activity">
    <reaction evidence="1">
        <text>ATP + protein L-histidine = ADP + protein N-phospho-L-histidine.</text>
        <dbReference type="EC" id="2.7.13.3"/>
    </reaction>
</comment>
<dbReference type="CDD" id="cd00130">
    <property type="entry name" value="PAS"/>
    <property type="match status" value="1"/>
</dbReference>
<evidence type="ECO:0000256" key="10">
    <source>
        <dbReference type="ARBA" id="ARBA00022840"/>
    </source>
</evidence>
<feature type="modified residue" description="Phosphohistidine" evidence="15">
    <location>
        <position position="1047"/>
    </location>
</feature>
<dbReference type="Pfam" id="PF00072">
    <property type="entry name" value="Response_reg"/>
    <property type="match status" value="1"/>
</dbReference>
<dbReference type="InterPro" id="IPR004358">
    <property type="entry name" value="Sig_transdc_His_kin-like_C"/>
</dbReference>
<reference evidence="22 23" key="1">
    <citation type="submission" date="2016-10" db="EMBL/GenBank/DDBJ databases">
        <authorList>
            <person name="de Groot N.N."/>
        </authorList>
    </citation>
    <scope>NUCLEOTIDE SEQUENCE [LARGE SCALE GENOMIC DNA]</scope>
    <source>
        <strain evidence="22 23">B7-7</strain>
    </source>
</reference>
<dbReference type="CDD" id="cd17546">
    <property type="entry name" value="REC_hyHK_CKI1_RcsC-like"/>
    <property type="match status" value="1"/>
</dbReference>
<dbReference type="InterPro" id="IPR036097">
    <property type="entry name" value="HisK_dim/P_sf"/>
</dbReference>